<reference evidence="1" key="1">
    <citation type="journal article" date="2022" name="bioRxiv">
        <title>Population genetic analysis of Ophidiomyces ophidiicola, the causative agent of snake fungal disease, indicates recent introductions to the USA.</title>
        <authorList>
            <person name="Ladner J.T."/>
            <person name="Palmer J.M."/>
            <person name="Ettinger C.L."/>
            <person name="Stajich J.E."/>
            <person name="Farrell T.M."/>
            <person name="Glorioso B.M."/>
            <person name="Lawson B."/>
            <person name="Price S.J."/>
            <person name="Stengle A.G."/>
            <person name="Grear D.A."/>
            <person name="Lorch J.M."/>
        </authorList>
    </citation>
    <scope>NUCLEOTIDE SEQUENCE</scope>
    <source>
        <strain evidence="1">NWHC 24266-5</strain>
    </source>
</reference>
<sequence>MISSFVGSGLWRTARAYQVYGANTNVGKTVVSTILCKAIPALSPADPLRFLKPVSTGPRADADDRHIRRFADGIATKCLFQFDEPVSPHLAARLKPCPQDAEIVEAVSKTLNAWAEEAPGISLVETAGGVLSPGPNGSLQADLYRPLRLPVVLVGDSKLGGVAASISAYESLAIRGYDVEGVMLFEDQYYRNHEFLREFFGKKGVPLYTLPQPPQKQESETEIAKLKDEEAMRSFYENAMKHDNIAALLENLKLKHANHLERLDSMAKRAHEVIWYPFTQHHGMTPKNITVIDSAHDDCFQTLKPNGDSAPTSLPGLLQATFDGSASWWTQGLGHGNPDLALSSAYAAGRYGHVMFAGNVHEPALALAELLLNVGQNTRLKKVFYTDNGSTGMEVAIKMALRAASVRYGWDASKETVSIIGLKGSYHGDTIGVMDCSEPSTYNKRVEWYRGRGHWFDFPKVQMSNGVWSVTVPEELSAALGDDVKFPSLSAIFDIEARADSPSAKRYQHYIKVTLERMVEEKGMKFGALIIEPVILGAGGMLFSDPLFQHSLVQVIRNHPEIFKSGSSPPSTPTDWSGVPVIFDEVFTGLYRLGRITSASFLQCHPDITVNAKLLTGGLVPLCTTMASNEIFQAFDSPHKHDALLHGHSYTANAVGCSVGMSAVHTMLDMEESGYWRGYVRDWAGCGETPPPTKDADHDTEGATARPEVWSSWSQSVVRDLSFAEEVESIFAMGTVLSITLKDKQGGGGYTSTAASGLQQHLLAGSDGFNIHSRVLGNVLYLMASITSKKETLSKIEKLLCRALL</sequence>
<name>A0ACB8V3D1_9EURO</name>
<accession>A0ACB8V3D1</accession>
<protein>
    <submittedName>
        <fullName evidence="1">Uncharacterized protein</fullName>
    </submittedName>
</protein>
<dbReference type="EMBL" id="JALBCA010000012">
    <property type="protein sequence ID" value="KAI2391309.1"/>
    <property type="molecule type" value="Genomic_DNA"/>
</dbReference>
<organism evidence="1">
    <name type="scientific">Ophidiomyces ophidiicola</name>
    <dbReference type="NCBI Taxonomy" id="1387563"/>
    <lineage>
        <taxon>Eukaryota</taxon>
        <taxon>Fungi</taxon>
        <taxon>Dikarya</taxon>
        <taxon>Ascomycota</taxon>
        <taxon>Pezizomycotina</taxon>
        <taxon>Eurotiomycetes</taxon>
        <taxon>Eurotiomycetidae</taxon>
        <taxon>Onygenales</taxon>
        <taxon>Onygenaceae</taxon>
        <taxon>Ophidiomyces</taxon>
    </lineage>
</organism>
<gene>
    <name evidence="1" type="ORF">LOY88_001133</name>
</gene>
<proteinExistence type="predicted"/>
<comment type="caution">
    <text evidence="1">The sequence shown here is derived from an EMBL/GenBank/DDBJ whole genome shotgun (WGS) entry which is preliminary data.</text>
</comment>
<evidence type="ECO:0000313" key="1">
    <source>
        <dbReference type="EMBL" id="KAI2391309.1"/>
    </source>
</evidence>